<evidence type="ECO:0000313" key="2">
    <source>
        <dbReference type="EMBL" id="JAH35309.1"/>
    </source>
</evidence>
<organism evidence="2">
    <name type="scientific">Anguilla anguilla</name>
    <name type="common">European freshwater eel</name>
    <name type="synonym">Muraena anguilla</name>
    <dbReference type="NCBI Taxonomy" id="7936"/>
    <lineage>
        <taxon>Eukaryota</taxon>
        <taxon>Metazoa</taxon>
        <taxon>Chordata</taxon>
        <taxon>Craniata</taxon>
        <taxon>Vertebrata</taxon>
        <taxon>Euteleostomi</taxon>
        <taxon>Actinopterygii</taxon>
        <taxon>Neopterygii</taxon>
        <taxon>Teleostei</taxon>
        <taxon>Anguilliformes</taxon>
        <taxon>Anguillidae</taxon>
        <taxon>Anguilla</taxon>
    </lineage>
</organism>
<reference evidence="2" key="1">
    <citation type="submission" date="2014-11" db="EMBL/GenBank/DDBJ databases">
        <authorList>
            <person name="Amaro Gonzalez C."/>
        </authorList>
    </citation>
    <scope>NUCLEOTIDE SEQUENCE</scope>
</reference>
<dbReference type="AlphaFoldDB" id="A0A0E9S1M8"/>
<sequence>MEDDSVLLKSQGKTEFPKFS</sequence>
<proteinExistence type="predicted"/>
<protein>
    <submittedName>
        <fullName evidence="2">Uncharacterized protein</fullName>
    </submittedName>
</protein>
<reference evidence="2" key="2">
    <citation type="journal article" date="2015" name="Fish Shellfish Immunol.">
        <title>Early steps in the European eel (Anguilla anguilla)-Vibrio vulnificus interaction in the gills: Role of the RtxA13 toxin.</title>
        <authorList>
            <person name="Callol A."/>
            <person name="Pajuelo D."/>
            <person name="Ebbesson L."/>
            <person name="Teles M."/>
            <person name="MacKenzie S."/>
            <person name="Amaro C."/>
        </authorList>
    </citation>
    <scope>NUCLEOTIDE SEQUENCE</scope>
</reference>
<name>A0A0E9S1M8_ANGAN</name>
<dbReference type="EMBL" id="GBXM01073268">
    <property type="protein sequence ID" value="JAH35309.1"/>
    <property type="molecule type" value="Transcribed_RNA"/>
</dbReference>
<accession>A0A0E9S1M8</accession>
<evidence type="ECO:0000256" key="1">
    <source>
        <dbReference type="SAM" id="MobiDB-lite"/>
    </source>
</evidence>
<feature type="region of interest" description="Disordered" evidence="1">
    <location>
        <begin position="1"/>
        <end position="20"/>
    </location>
</feature>